<proteinExistence type="predicted"/>
<dbReference type="InParanoid" id="G4TPP9"/>
<comment type="caution">
    <text evidence="1">The sequence shown here is derived from an EMBL/GenBank/DDBJ whole genome shotgun (WGS) entry which is preliminary data.</text>
</comment>
<sequence length="356" mass="39196">MDSEARPENRGQINHLRHVIFDYLGDKQARCDSADEHGHVVARFLALQTDRVSILDYFDGILMTVRSLGAHLQPETMIVYPKDASYSIPFKLTSPLRKLQRLHVSIAELPNEELDSLRACDLTISPSIFPFVLRFISLVPTAGEIMFKLSIIKHPPIVDGTSSEPPPSLSALPIVDCLEVRPNTLSVCGQVSTPILCKLTLTDDIYGGDTNAPNFPCVYAILTHLGTNPLPFLEALQWQFYPPWPALFSLLTTLCSQTSGSDAANGQLRVALPSFPARHILIPLVTVLGWDTVKEGSSIAGRALEFLTSLSPIVPISDYAITAFVVTGWTARKNSGVACMRHSRETLVTITRYTLM</sequence>
<dbReference type="Proteomes" id="UP000007148">
    <property type="component" value="Unassembled WGS sequence"/>
</dbReference>
<gene>
    <name evidence="1" type="ORF">PIIN_07247</name>
</gene>
<name>G4TPP9_SERID</name>
<evidence type="ECO:0000313" key="2">
    <source>
        <dbReference type="Proteomes" id="UP000007148"/>
    </source>
</evidence>
<reference evidence="1 2" key="1">
    <citation type="journal article" date="2011" name="PLoS Pathog.">
        <title>Endophytic Life Strategies Decoded by Genome and Transcriptome Analyses of the Mutualistic Root Symbiont Piriformospora indica.</title>
        <authorList>
            <person name="Zuccaro A."/>
            <person name="Lahrmann U."/>
            <person name="Guldener U."/>
            <person name="Langen G."/>
            <person name="Pfiffi S."/>
            <person name="Biedenkopf D."/>
            <person name="Wong P."/>
            <person name="Samans B."/>
            <person name="Grimm C."/>
            <person name="Basiewicz M."/>
            <person name="Murat C."/>
            <person name="Martin F."/>
            <person name="Kogel K.H."/>
        </authorList>
    </citation>
    <scope>NUCLEOTIDE SEQUENCE [LARGE SCALE GENOMIC DNA]</scope>
    <source>
        <strain evidence="1 2">DSM 11827</strain>
    </source>
</reference>
<organism evidence="1 2">
    <name type="scientific">Serendipita indica (strain DSM 11827)</name>
    <name type="common">Root endophyte fungus</name>
    <name type="synonym">Piriformospora indica</name>
    <dbReference type="NCBI Taxonomy" id="1109443"/>
    <lineage>
        <taxon>Eukaryota</taxon>
        <taxon>Fungi</taxon>
        <taxon>Dikarya</taxon>
        <taxon>Basidiomycota</taxon>
        <taxon>Agaricomycotina</taxon>
        <taxon>Agaricomycetes</taxon>
        <taxon>Sebacinales</taxon>
        <taxon>Serendipitaceae</taxon>
        <taxon>Serendipita</taxon>
    </lineage>
</organism>
<dbReference type="EMBL" id="CAFZ01000215">
    <property type="protein sequence ID" value="CCA73292.1"/>
    <property type="molecule type" value="Genomic_DNA"/>
</dbReference>
<protein>
    <submittedName>
        <fullName evidence="1">Uncharacterized protein</fullName>
    </submittedName>
</protein>
<dbReference type="HOGENOM" id="CLU_778710_0_0_1"/>
<keyword evidence="2" id="KW-1185">Reference proteome</keyword>
<accession>G4TPP9</accession>
<evidence type="ECO:0000313" key="1">
    <source>
        <dbReference type="EMBL" id="CCA73292.1"/>
    </source>
</evidence>
<dbReference type="AlphaFoldDB" id="G4TPP9"/>